<sequence>MTQEEFLEKNVFAGLTKIEEHNGDSYFSEEDFSEVLKQSEHFGIAIYDIKMMLNGEELKTINHDTFRKKATDVNWYKREFSHLKREQEGCIYAATYKVSKKLLAR</sequence>
<dbReference type="Proteomes" id="UP001231587">
    <property type="component" value="Unassembled WGS sequence"/>
</dbReference>
<dbReference type="OrthoDB" id="7066022at2"/>
<dbReference type="EMBL" id="JAUSUU010000002">
    <property type="protein sequence ID" value="MDQ0334244.1"/>
    <property type="molecule type" value="Genomic_DNA"/>
</dbReference>
<evidence type="ECO:0000313" key="3">
    <source>
        <dbReference type="Proteomes" id="UP001138672"/>
    </source>
</evidence>
<evidence type="ECO:0000313" key="1">
    <source>
        <dbReference type="EMBL" id="MBP1838109.1"/>
    </source>
</evidence>
<reference evidence="1" key="1">
    <citation type="submission" date="2021-03" db="EMBL/GenBank/DDBJ databases">
        <title>Genomic Encyclopedia of Type Strains, Phase IV (KMG-IV): sequencing the most valuable type-strain genomes for metagenomic binning, comparative biology and taxonomic classification.</title>
        <authorList>
            <person name="Goeker M."/>
        </authorList>
    </citation>
    <scope>NUCLEOTIDE SEQUENCE</scope>
    <source>
        <strain evidence="1">DSM 15523</strain>
        <strain evidence="2 4">DSM 16476</strain>
    </source>
</reference>
<gene>
    <name evidence="1" type="ORF">J2Z56_000005</name>
    <name evidence="2" type="ORF">J2Z57_000671</name>
</gene>
<protein>
    <submittedName>
        <fullName evidence="1">Uncharacterized protein</fullName>
    </submittedName>
</protein>
<keyword evidence="4" id="KW-1185">Reference proteome</keyword>
<dbReference type="RefSeq" id="WP_057781918.1">
    <property type="nucleotide sequence ID" value="NZ_JAGGJQ010000001.1"/>
</dbReference>
<accession>A0A9X0YJA6</accession>
<proteinExistence type="predicted"/>
<evidence type="ECO:0000313" key="4">
    <source>
        <dbReference type="Proteomes" id="UP001231587"/>
    </source>
</evidence>
<evidence type="ECO:0000313" key="2">
    <source>
        <dbReference type="EMBL" id="MDQ0334244.1"/>
    </source>
</evidence>
<dbReference type="EMBL" id="JAGGJQ010000001">
    <property type="protein sequence ID" value="MBP1838109.1"/>
    <property type="molecule type" value="Genomic_DNA"/>
</dbReference>
<comment type="caution">
    <text evidence="1">The sequence shown here is derived from an EMBL/GenBank/DDBJ whole genome shotgun (WGS) entry which is preliminary data.</text>
</comment>
<dbReference type="Proteomes" id="UP001138672">
    <property type="component" value="Unassembled WGS sequence"/>
</dbReference>
<dbReference type="AlphaFoldDB" id="A0A9X0YJA6"/>
<name>A0A9X0YJA6_9FLAO</name>
<organism evidence="1 3">
    <name type="scientific">Formosa algae</name>
    <dbReference type="NCBI Taxonomy" id="225843"/>
    <lineage>
        <taxon>Bacteria</taxon>
        <taxon>Pseudomonadati</taxon>
        <taxon>Bacteroidota</taxon>
        <taxon>Flavobacteriia</taxon>
        <taxon>Flavobacteriales</taxon>
        <taxon>Flavobacteriaceae</taxon>
        <taxon>Formosa</taxon>
    </lineage>
</organism>